<dbReference type="EMBL" id="JBHSDH010000013">
    <property type="protein sequence ID" value="MFC4292633.1"/>
    <property type="molecule type" value="Genomic_DNA"/>
</dbReference>
<evidence type="ECO:0008006" key="3">
    <source>
        <dbReference type="Google" id="ProtNLM"/>
    </source>
</evidence>
<organism evidence="1 2">
    <name type="scientific">Sphingorhabdus arenilitoris</name>
    <dbReference type="NCBI Taxonomy" id="1490041"/>
    <lineage>
        <taxon>Bacteria</taxon>
        <taxon>Pseudomonadati</taxon>
        <taxon>Pseudomonadota</taxon>
        <taxon>Alphaproteobacteria</taxon>
        <taxon>Sphingomonadales</taxon>
        <taxon>Sphingomonadaceae</taxon>
        <taxon>Sphingorhabdus</taxon>
    </lineage>
</organism>
<reference evidence="2" key="1">
    <citation type="journal article" date="2019" name="Int. J. Syst. Evol. Microbiol.">
        <title>The Global Catalogue of Microorganisms (GCM) 10K type strain sequencing project: providing services to taxonomists for standard genome sequencing and annotation.</title>
        <authorList>
            <consortium name="The Broad Institute Genomics Platform"/>
            <consortium name="The Broad Institute Genome Sequencing Center for Infectious Disease"/>
            <person name="Wu L."/>
            <person name="Ma J."/>
        </authorList>
    </citation>
    <scope>NUCLEOTIDE SEQUENCE [LARGE SCALE GENOMIC DNA]</scope>
    <source>
        <strain evidence="2">CECT 8531</strain>
    </source>
</reference>
<evidence type="ECO:0000313" key="1">
    <source>
        <dbReference type="EMBL" id="MFC4292633.1"/>
    </source>
</evidence>
<protein>
    <recommendedName>
        <fullName evidence="3">Transposase</fullName>
    </recommendedName>
</protein>
<keyword evidence="2" id="KW-1185">Reference proteome</keyword>
<evidence type="ECO:0000313" key="2">
    <source>
        <dbReference type="Proteomes" id="UP001595887"/>
    </source>
</evidence>
<gene>
    <name evidence="1" type="ORF">ACFOWX_09440</name>
</gene>
<comment type="caution">
    <text evidence="1">The sequence shown here is derived from an EMBL/GenBank/DDBJ whole genome shotgun (WGS) entry which is preliminary data.</text>
</comment>
<name>A0ABV8RGY3_9SPHN</name>
<dbReference type="Proteomes" id="UP001595887">
    <property type="component" value="Unassembled WGS sequence"/>
</dbReference>
<dbReference type="RefSeq" id="WP_381423487.1">
    <property type="nucleotide sequence ID" value="NZ_JBHSDH010000013.1"/>
</dbReference>
<accession>A0ABV8RGY3</accession>
<proteinExistence type="predicted"/>
<sequence>MPQLPGIYHALIASFIAAEVQERNELEGNDAIDGYRLRRAVRGGKKGPRKAGDDQHIILWR</sequence>